<dbReference type="RefSeq" id="WP_133416737.1">
    <property type="nucleotide sequence ID" value="NZ_SCWD01000001.1"/>
</dbReference>
<dbReference type="InterPro" id="IPR015947">
    <property type="entry name" value="PUA-like_sf"/>
</dbReference>
<accession>A0A9Q8FN85</accession>
<dbReference type="GO" id="GO:0032259">
    <property type="term" value="P:methylation"/>
    <property type="evidence" value="ECO:0007669"/>
    <property type="project" value="UniProtKB-KW"/>
</dbReference>
<comment type="caution">
    <text evidence="6">The sequence shown here is derived from an EMBL/GenBank/DDBJ whole genome shotgun (WGS) entry which is preliminary data.</text>
</comment>
<dbReference type="PANTHER" id="PTHR43042">
    <property type="entry name" value="SAM-DEPENDENT METHYLTRANSFERASE"/>
    <property type="match status" value="1"/>
</dbReference>
<keyword evidence="7" id="KW-1185">Reference proteome</keyword>
<dbReference type="AlphaFoldDB" id="A0A9Q8FN85"/>
<dbReference type="Pfam" id="PF17785">
    <property type="entry name" value="PUA_3"/>
    <property type="match status" value="1"/>
</dbReference>
<dbReference type="PANTHER" id="PTHR43042:SF3">
    <property type="entry name" value="RIBOSOMAL RNA LARGE SUBUNIT METHYLTRANSFERASE YWBD-RELATED"/>
    <property type="match status" value="1"/>
</dbReference>
<proteinExistence type="predicted"/>
<evidence type="ECO:0000259" key="4">
    <source>
        <dbReference type="Pfam" id="PF10672"/>
    </source>
</evidence>
<evidence type="ECO:0000259" key="5">
    <source>
        <dbReference type="Pfam" id="PF17785"/>
    </source>
</evidence>
<dbReference type="Proteomes" id="UP000295280">
    <property type="component" value="Unassembled WGS sequence"/>
</dbReference>
<dbReference type="InterPro" id="IPR041532">
    <property type="entry name" value="RlmI-like_PUA"/>
</dbReference>
<keyword evidence="2" id="KW-0808">Transferase</keyword>
<dbReference type="CDD" id="cd02440">
    <property type="entry name" value="AdoMet_MTases"/>
    <property type="match status" value="1"/>
</dbReference>
<protein>
    <submittedName>
        <fullName evidence="6">Class I SAM-dependent rRNA methyltransferase</fullName>
    </submittedName>
</protein>
<gene>
    <name evidence="6" type="ORF">ERX40_01550</name>
</gene>
<name>A0A9Q8FN85_9STAP</name>
<dbReference type="EMBL" id="SCWD01000001">
    <property type="protein sequence ID" value="TDM03875.1"/>
    <property type="molecule type" value="Genomic_DNA"/>
</dbReference>
<dbReference type="InterPro" id="IPR036974">
    <property type="entry name" value="PUA_sf"/>
</dbReference>
<dbReference type="CDD" id="cd11572">
    <property type="entry name" value="RlmI_M_like"/>
    <property type="match status" value="1"/>
</dbReference>
<feature type="domain" description="S-adenosylmethionine-dependent methyltransferase" evidence="4">
    <location>
        <begin position="159"/>
        <end position="332"/>
    </location>
</feature>
<dbReference type="GO" id="GO:0008168">
    <property type="term" value="F:methyltransferase activity"/>
    <property type="evidence" value="ECO:0007669"/>
    <property type="project" value="UniProtKB-KW"/>
</dbReference>
<dbReference type="Gene3D" id="3.40.50.150">
    <property type="entry name" value="Vaccinia Virus protein VP39"/>
    <property type="match status" value="1"/>
</dbReference>
<reference evidence="6 7" key="1">
    <citation type="submission" date="2019-01" db="EMBL/GenBank/DDBJ databases">
        <title>Draft genome sequences of the type strains of six Macrococcus species.</title>
        <authorList>
            <person name="Mazhar S."/>
            <person name="Altermann E."/>
            <person name="Hill C."/>
            <person name="Mcauliffe O."/>
        </authorList>
    </citation>
    <scope>NUCLEOTIDE SEQUENCE [LARGE SCALE GENOMIC DNA]</scope>
    <source>
        <strain evidence="6 7">ATCC 51828</strain>
    </source>
</reference>
<evidence type="ECO:0000256" key="2">
    <source>
        <dbReference type="ARBA" id="ARBA00022679"/>
    </source>
</evidence>
<dbReference type="GO" id="GO:0003723">
    <property type="term" value="F:RNA binding"/>
    <property type="evidence" value="ECO:0007669"/>
    <property type="project" value="InterPro"/>
</dbReference>
<dbReference type="Pfam" id="PF10672">
    <property type="entry name" value="Methyltrans_SAM"/>
    <property type="match status" value="1"/>
</dbReference>
<dbReference type="InterPro" id="IPR029063">
    <property type="entry name" value="SAM-dependent_MTases_sf"/>
</dbReference>
<evidence type="ECO:0000256" key="3">
    <source>
        <dbReference type="ARBA" id="ARBA00022691"/>
    </source>
</evidence>
<dbReference type="SUPFAM" id="SSF53335">
    <property type="entry name" value="S-adenosyl-L-methionine-dependent methyltransferases"/>
    <property type="match status" value="1"/>
</dbReference>
<organism evidence="6 7">
    <name type="scientific">Macrococcus carouselicus</name>
    <dbReference type="NCBI Taxonomy" id="69969"/>
    <lineage>
        <taxon>Bacteria</taxon>
        <taxon>Bacillati</taxon>
        <taxon>Bacillota</taxon>
        <taxon>Bacilli</taxon>
        <taxon>Bacillales</taxon>
        <taxon>Staphylococcaceae</taxon>
        <taxon>Macrococcus</taxon>
    </lineage>
</organism>
<evidence type="ECO:0000313" key="6">
    <source>
        <dbReference type="EMBL" id="TDM03875.1"/>
    </source>
</evidence>
<dbReference type="Gene3D" id="3.30.750.80">
    <property type="entry name" value="RNA methyltransferase domain (HRMD) like"/>
    <property type="match status" value="1"/>
</dbReference>
<keyword evidence="1 6" id="KW-0489">Methyltransferase</keyword>
<feature type="domain" description="RlmI-like PUA" evidence="5">
    <location>
        <begin position="4"/>
        <end position="61"/>
    </location>
</feature>
<keyword evidence="3" id="KW-0949">S-adenosyl-L-methionine</keyword>
<dbReference type="SUPFAM" id="SSF88697">
    <property type="entry name" value="PUA domain-like"/>
    <property type="match status" value="1"/>
</dbReference>
<dbReference type="InterPro" id="IPR019614">
    <property type="entry name" value="SAM-dep_methyl-trfase"/>
</dbReference>
<evidence type="ECO:0000256" key="1">
    <source>
        <dbReference type="ARBA" id="ARBA00022603"/>
    </source>
</evidence>
<dbReference type="OrthoDB" id="9805492at2"/>
<evidence type="ECO:0000313" key="7">
    <source>
        <dbReference type="Proteomes" id="UP000295280"/>
    </source>
</evidence>
<sequence>MKNVILKHKHDKKYRDGYLVLEEADIFDRDTMTEGERFVLKTSEGAELGLFYYGRQNRGAGYKIGDDLETRLDVSYFKGLFEDAKGEREALYNAEHTNAFRVYNGEGDGLGGFTVDDYDGHFLIQWYSKGIYYYKDEIVESLREVFHYKTLHEKLRFDKNVPTHRISEESVEFPIIITENNLFYTIHFEEGPMTGLFLDQRDVRNKIMSLDLEGPMLNLFAYSGGFSVAAAKNGMETVSVDIAKRSLELIEQNFALNEINVDKQLLYTMDVFDMLKYCLRKRMKFDLIVIDPPSFSRSKKKRFSVKDNYNELIEGALPVLNRGGYLVLSTNASNYTLPHFKKMINETLDGRRFEITDIMGLPKDFRTTTHYKPSKYLKVVFVKILD</sequence>
<dbReference type="Gene3D" id="2.30.130.10">
    <property type="entry name" value="PUA domain"/>
    <property type="match status" value="1"/>
</dbReference>